<dbReference type="Proteomes" id="UP000823588">
    <property type="component" value="Unassembled WGS sequence"/>
</dbReference>
<protein>
    <submittedName>
        <fullName evidence="2">Uncharacterized protein</fullName>
    </submittedName>
</protein>
<feature type="transmembrane region" description="Helical" evidence="1">
    <location>
        <begin position="34"/>
        <end position="55"/>
    </location>
</feature>
<comment type="caution">
    <text evidence="2">The sequence shown here is derived from an EMBL/GenBank/DDBJ whole genome shotgun (WGS) entry which is preliminary data.</text>
</comment>
<dbReference type="AlphaFoldDB" id="A0A8T4GHH2"/>
<keyword evidence="1" id="KW-0812">Transmembrane</keyword>
<accession>A0A8T4GHH2</accession>
<keyword evidence="1" id="KW-1133">Transmembrane helix</keyword>
<proteinExistence type="predicted"/>
<feature type="transmembrane region" description="Helical" evidence="1">
    <location>
        <begin position="6"/>
        <end position="27"/>
    </location>
</feature>
<evidence type="ECO:0000256" key="1">
    <source>
        <dbReference type="SAM" id="Phobius"/>
    </source>
</evidence>
<dbReference type="RefSeq" id="WP_209487095.1">
    <property type="nucleotide sequence ID" value="NZ_JAGGKQ010000037.1"/>
</dbReference>
<reference evidence="2" key="1">
    <citation type="submission" date="2021-03" db="EMBL/GenBank/DDBJ databases">
        <title>Genomic Encyclopedia of Type Strains, Phase IV (KMG-IV): sequencing the most valuable type-strain genomes for metagenomic binning, comparative biology and taxonomic classification.</title>
        <authorList>
            <person name="Goeker M."/>
        </authorList>
    </citation>
    <scope>NUCLEOTIDE SEQUENCE</scope>
    <source>
        <strain evidence="2">DSM 23564</strain>
    </source>
</reference>
<name>A0A8T4GHH2_9EURY</name>
<evidence type="ECO:0000313" key="3">
    <source>
        <dbReference type="Proteomes" id="UP000823588"/>
    </source>
</evidence>
<gene>
    <name evidence="2" type="ORF">J2751_003006</name>
</gene>
<keyword evidence="1" id="KW-0472">Membrane</keyword>
<sequence>MERVRAALGGLAVVAALFGGMILLRTLSRFLRALVWFAETVALFAFAVLFGYLAYRVLWGVSDDPRQH</sequence>
<keyword evidence="3" id="KW-1185">Reference proteome</keyword>
<organism evidence="2 3">
    <name type="scientific">Halorubrum alkaliphilum</name>
    <dbReference type="NCBI Taxonomy" id="261290"/>
    <lineage>
        <taxon>Archaea</taxon>
        <taxon>Methanobacteriati</taxon>
        <taxon>Methanobacteriota</taxon>
        <taxon>Stenosarchaea group</taxon>
        <taxon>Halobacteria</taxon>
        <taxon>Halobacteriales</taxon>
        <taxon>Haloferacaceae</taxon>
        <taxon>Halorubrum</taxon>
    </lineage>
</organism>
<evidence type="ECO:0000313" key="2">
    <source>
        <dbReference type="EMBL" id="MBP1923958.1"/>
    </source>
</evidence>
<dbReference type="EMBL" id="JAGGKQ010000037">
    <property type="protein sequence ID" value="MBP1923958.1"/>
    <property type="molecule type" value="Genomic_DNA"/>
</dbReference>
<dbReference type="OrthoDB" id="197017at2157"/>